<reference evidence="2" key="1">
    <citation type="submission" date="2013-08" db="EMBL/GenBank/DDBJ databases">
        <title>Comparison of modified E. coli strains.</title>
        <authorList>
            <person name="Juergensen J."/>
            <person name="Bonge A."/>
            <person name="Streit W.R."/>
        </authorList>
    </citation>
    <scope>NUCLEOTIDE SEQUENCE</scope>
</reference>
<protein>
    <submittedName>
        <fullName evidence="2">Uncharacterized protein</fullName>
    </submittedName>
</protein>
<evidence type="ECO:0000256" key="1">
    <source>
        <dbReference type="SAM" id="Phobius"/>
    </source>
</evidence>
<accession>A0A0H3UAW7</accession>
<dbReference type="AlphaFoldDB" id="A0A0H3UAW7"/>
<sequence>MRELLQYLRIYIIVGNIGRIVDFMVVYLAVQARRCHCQLRIGYILQAAQSVRRGTEYNLNIGTVKQSLDHAIMTACVLLQTEYTAIARKAAHEYALVVGLDRMGILQYGFAYLVGQKTPVIHDILIFFAQQQTVLSFFRFRVGRQSAVRVARPFPKCRFLQWMIAHVIRIIPFACAARADIYRVQLFGIFPVKEFQYVTDTAFCRFTPCLTAARLGDMIKAVRAFGMLLQKPVAGIQLQNQRKIIIRGIFQELIDLRPHDIPIVYAVAQPKFAELRIRYAQRTQYAARIDAHQPYAALGKFARNIGSRPEGTERYRRDNLSVDFDFRDTILIDNLCVHVFSSIF</sequence>
<organism evidence="2">
    <name type="scientific">uncultured bacterium fosmid pJB148G3</name>
    <dbReference type="NCBI Taxonomy" id="1478052"/>
    <lineage>
        <taxon>Bacteria</taxon>
        <taxon>environmental samples</taxon>
    </lineage>
</organism>
<keyword evidence="1" id="KW-0472">Membrane</keyword>
<evidence type="ECO:0000313" key="2">
    <source>
        <dbReference type="EMBL" id="AIF26902.1"/>
    </source>
</evidence>
<name>A0A0H3UAW7_9BACT</name>
<proteinExistence type="predicted"/>
<keyword evidence="1" id="KW-1133">Transmembrane helix</keyword>
<keyword evidence="1" id="KW-0812">Transmembrane</keyword>
<dbReference type="EMBL" id="KF540250">
    <property type="protein sequence ID" value="AIF26902.1"/>
    <property type="molecule type" value="Genomic_DNA"/>
</dbReference>
<feature type="transmembrane region" description="Helical" evidence="1">
    <location>
        <begin position="7"/>
        <end position="30"/>
    </location>
</feature>